<evidence type="ECO:0000256" key="1">
    <source>
        <dbReference type="SAM" id="MobiDB-lite"/>
    </source>
</evidence>
<feature type="region of interest" description="Disordered" evidence="1">
    <location>
        <begin position="232"/>
        <end position="252"/>
    </location>
</feature>
<dbReference type="OMA" id="CKEPLID"/>
<evidence type="ECO:0000313" key="3">
    <source>
        <dbReference type="Proteomes" id="UP000688137"/>
    </source>
</evidence>
<sequence>MNENDKKYSLPPLRMSELQDLLRQSNEQHKKDVIYSYRDTKKKRQKEIADLDKYKTIERKVFNSQNKLQGRPFGKDLDIFLCKEPLIDDFLKRHIIAPQRNLEKGLKDIKTGKYQFLDGRCFGNVPESQLSKKEKQFKEYWKEYNQQLSEQRYKMLLDSQTGLQKKINQQKRLKALKIFVPNKYSPGYFNDHPSQILSFTEMHKHSQPQIWSPNSFYGDSFDENLKQYQQKSNSKLSNSVLKDQSKNSIKVN</sequence>
<dbReference type="AlphaFoldDB" id="A0A8S1N5B1"/>
<dbReference type="Proteomes" id="UP000688137">
    <property type="component" value="Unassembled WGS sequence"/>
</dbReference>
<feature type="compositionally biased region" description="Low complexity" evidence="1">
    <location>
        <begin position="232"/>
        <end position="242"/>
    </location>
</feature>
<comment type="caution">
    <text evidence="2">The sequence shown here is derived from an EMBL/GenBank/DDBJ whole genome shotgun (WGS) entry which is preliminary data.</text>
</comment>
<proteinExistence type="predicted"/>
<organism evidence="2 3">
    <name type="scientific">Paramecium primaurelia</name>
    <dbReference type="NCBI Taxonomy" id="5886"/>
    <lineage>
        <taxon>Eukaryota</taxon>
        <taxon>Sar</taxon>
        <taxon>Alveolata</taxon>
        <taxon>Ciliophora</taxon>
        <taxon>Intramacronucleata</taxon>
        <taxon>Oligohymenophorea</taxon>
        <taxon>Peniculida</taxon>
        <taxon>Parameciidae</taxon>
        <taxon>Paramecium</taxon>
    </lineage>
</organism>
<protein>
    <submittedName>
        <fullName evidence="2">Uncharacterized protein</fullName>
    </submittedName>
</protein>
<keyword evidence="3" id="KW-1185">Reference proteome</keyword>
<evidence type="ECO:0000313" key="2">
    <source>
        <dbReference type="EMBL" id="CAD8087610.1"/>
    </source>
</evidence>
<gene>
    <name evidence="2" type="ORF">PPRIM_AZ9-3.1.T0790021</name>
</gene>
<reference evidence="2" key="1">
    <citation type="submission" date="2021-01" db="EMBL/GenBank/DDBJ databases">
        <authorList>
            <consortium name="Genoscope - CEA"/>
            <person name="William W."/>
        </authorList>
    </citation>
    <scope>NUCLEOTIDE SEQUENCE</scope>
</reference>
<name>A0A8S1N5B1_PARPR</name>
<accession>A0A8S1N5B1</accession>
<dbReference type="EMBL" id="CAJJDM010000082">
    <property type="protein sequence ID" value="CAD8087610.1"/>
    <property type="molecule type" value="Genomic_DNA"/>
</dbReference>